<gene>
    <name evidence="1" type="ORF">FYJ30_15410</name>
</gene>
<dbReference type="Proteomes" id="UP000460950">
    <property type="component" value="Unassembled WGS sequence"/>
</dbReference>
<name>A0A7K0JHY6_PHOVU</name>
<accession>A0A7K0JHY6</accession>
<protein>
    <recommendedName>
        <fullName evidence="3">Outer membrane protein beta-barrel domain-containing protein</fullName>
    </recommendedName>
</protein>
<evidence type="ECO:0000313" key="1">
    <source>
        <dbReference type="EMBL" id="MSS49642.1"/>
    </source>
</evidence>
<evidence type="ECO:0000313" key="2">
    <source>
        <dbReference type="Proteomes" id="UP000460950"/>
    </source>
</evidence>
<proteinExistence type="predicted"/>
<dbReference type="EMBL" id="VULU01000031">
    <property type="protein sequence ID" value="MSS49642.1"/>
    <property type="molecule type" value="Genomic_DNA"/>
</dbReference>
<dbReference type="RefSeq" id="WP_154577591.1">
    <property type="nucleotide sequence ID" value="NZ_VULU01000031.1"/>
</dbReference>
<dbReference type="AlphaFoldDB" id="A0A7K0JHY6"/>
<reference evidence="1 2" key="1">
    <citation type="submission" date="2019-09" db="EMBL/GenBank/DDBJ databases">
        <title>In-depth cultivation of the pig gut microbiome towards novel bacterial diversity and tailored functional studies.</title>
        <authorList>
            <person name="Wylensek D."/>
            <person name="Hitch T.C.A."/>
            <person name="Clavel T."/>
        </authorList>
    </citation>
    <scope>NUCLEOTIDE SEQUENCE [LARGE SCALE GENOMIC DNA]</scope>
    <source>
        <strain evidence="1 2">WCA-389-WT-3C</strain>
    </source>
</reference>
<evidence type="ECO:0008006" key="3">
    <source>
        <dbReference type="Google" id="ProtNLM"/>
    </source>
</evidence>
<comment type="caution">
    <text evidence="1">The sequence shown here is derived from an EMBL/GenBank/DDBJ whole genome shotgun (WGS) entry which is preliminary data.</text>
</comment>
<organism evidence="1 2">
    <name type="scientific">Phocaeicola vulgatus</name>
    <name type="common">Bacteroides vulgatus</name>
    <dbReference type="NCBI Taxonomy" id="821"/>
    <lineage>
        <taxon>Bacteria</taxon>
        <taxon>Pseudomonadati</taxon>
        <taxon>Bacteroidota</taxon>
        <taxon>Bacteroidia</taxon>
        <taxon>Bacteroidales</taxon>
        <taxon>Bacteroidaceae</taxon>
        <taxon>Phocaeicola</taxon>
    </lineage>
</organism>
<sequence>MSKYLVIIAIIILFYPSFVYAQNSKSVFTADIYGGIYLNNEQAWQMEPSLSWIYHKYIGVALGLELTSQYNQPSRQTIIDGHEAELVDNEKDIRWIILKPSVIIKSPAIWKSADNYYRIWIQTEPGLSLACPFRNSLTYGIKEFSGIISHTVDYRTFPNKGLQWLYWNAKISINLAFGRFIFRGGYYISNLDYYSGRRNITLANGNKFMVPQKELSQSIFLSIGYTFQHF</sequence>